<proteinExistence type="predicted"/>
<name>A0ACC2ZRJ0_9EURO</name>
<keyword evidence="2" id="KW-1185">Reference proteome</keyword>
<evidence type="ECO:0000313" key="1">
    <source>
        <dbReference type="EMBL" id="KAJ9650082.1"/>
    </source>
</evidence>
<gene>
    <name evidence="1" type="ORF">H2198_010596</name>
</gene>
<reference evidence="1" key="1">
    <citation type="submission" date="2022-10" db="EMBL/GenBank/DDBJ databases">
        <title>Culturing micro-colonial fungi from biological soil crusts in the Mojave desert and describing Neophaeococcomyces mojavensis, and introducing the new genera and species Taxawa tesnikishii.</title>
        <authorList>
            <person name="Kurbessoian T."/>
            <person name="Stajich J.E."/>
        </authorList>
    </citation>
    <scope>NUCLEOTIDE SEQUENCE</scope>
    <source>
        <strain evidence="1">JES_112</strain>
    </source>
</reference>
<accession>A0ACC2ZRJ0</accession>
<dbReference type="Proteomes" id="UP001172386">
    <property type="component" value="Unassembled WGS sequence"/>
</dbReference>
<evidence type="ECO:0000313" key="2">
    <source>
        <dbReference type="Proteomes" id="UP001172386"/>
    </source>
</evidence>
<protein>
    <submittedName>
        <fullName evidence="1">Uncharacterized protein</fullName>
    </submittedName>
</protein>
<comment type="caution">
    <text evidence="1">The sequence shown here is derived from an EMBL/GenBank/DDBJ whole genome shotgun (WGS) entry which is preliminary data.</text>
</comment>
<sequence>MALSMHRFRLGHSRTSPTAPQRFGLIGYKEPNDDELLHTRLDEQLQPRNFGISTTYISTNLSHRPLSTQPEPSYLQKLFTDRNLRSHATDLLCFTSILTLFGLLLAYYFDGSSSHFNNFFNSQGILPKLVLVGLATLADTQIKHLERVVRITEPYRRLSLRNARPETTILYPLNGTCWSNLPRCLYYLLAYNGENAGVGWQTAVSVVACLSDFNIVAVAGVLFTDAQTTDSLLACIYIAIGITAMMLLIAIAAIVWWRRVEIVRVMPRRPDTIGTVMSYLCGSIMVWDWMKCPSISTGVRWEDMSEKGRSKLIIPSGKRFQFGKWLSRVDEKERWCIDFEEDADTTWLPSPVECCT</sequence>
<organism evidence="1 2">
    <name type="scientific">Neophaeococcomyces mojaviensis</name>
    <dbReference type="NCBI Taxonomy" id="3383035"/>
    <lineage>
        <taxon>Eukaryota</taxon>
        <taxon>Fungi</taxon>
        <taxon>Dikarya</taxon>
        <taxon>Ascomycota</taxon>
        <taxon>Pezizomycotina</taxon>
        <taxon>Eurotiomycetes</taxon>
        <taxon>Chaetothyriomycetidae</taxon>
        <taxon>Chaetothyriales</taxon>
        <taxon>Chaetothyriales incertae sedis</taxon>
        <taxon>Neophaeococcomyces</taxon>
    </lineage>
</organism>
<dbReference type="EMBL" id="JAPDRQ010000388">
    <property type="protein sequence ID" value="KAJ9650082.1"/>
    <property type="molecule type" value="Genomic_DNA"/>
</dbReference>